<dbReference type="EMBL" id="JAGINT010000001">
    <property type="protein sequence ID" value="MBP2351812.1"/>
    <property type="molecule type" value="Genomic_DNA"/>
</dbReference>
<reference evidence="2 3" key="1">
    <citation type="submission" date="2021-03" db="EMBL/GenBank/DDBJ databases">
        <title>Sequencing the genomes of 1000 actinobacteria strains.</title>
        <authorList>
            <person name="Klenk H.-P."/>
        </authorList>
    </citation>
    <scope>NUCLEOTIDE SEQUENCE [LARGE SCALE GENOMIC DNA]</scope>
    <source>
        <strain evidence="2 3">DSM 18824</strain>
    </source>
</reference>
<feature type="region of interest" description="Disordered" evidence="1">
    <location>
        <begin position="1"/>
        <end position="81"/>
    </location>
</feature>
<dbReference type="Proteomes" id="UP000755585">
    <property type="component" value="Unassembled WGS sequence"/>
</dbReference>
<feature type="compositionally biased region" description="Basic and acidic residues" evidence="1">
    <location>
        <begin position="30"/>
        <end position="39"/>
    </location>
</feature>
<dbReference type="RefSeq" id="WP_209694664.1">
    <property type="nucleotide sequence ID" value="NZ_BAAAVU010000002.1"/>
</dbReference>
<name>A0ABS4UJH8_9ACTN</name>
<gene>
    <name evidence="2" type="ORF">JOF29_002895</name>
</gene>
<keyword evidence="3" id="KW-1185">Reference proteome</keyword>
<sequence>MQRLGDVIGYADAASDGLGGPQLEPLVRQRRPEERRLVDESGGDGVTVMPRGPKSAASATTYGRSAALEAPYSTHGGTSPG</sequence>
<evidence type="ECO:0000256" key="1">
    <source>
        <dbReference type="SAM" id="MobiDB-lite"/>
    </source>
</evidence>
<protein>
    <submittedName>
        <fullName evidence="2">Uncharacterized protein</fullName>
    </submittedName>
</protein>
<accession>A0ABS4UJH8</accession>
<evidence type="ECO:0000313" key="3">
    <source>
        <dbReference type="Proteomes" id="UP000755585"/>
    </source>
</evidence>
<proteinExistence type="predicted"/>
<comment type="caution">
    <text evidence="2">The sequence shown here is derived from an EMBL/GenBank/DDBJ whole genome shotgun (WGS) entry which is preliminary data.</text>
</comment>
<evidence type="ECO:0000313" key="2">
    <source>
        <dbReference type="EMBL" id="MBP2351812.1"/>
    </source>
</evidence>
<organism evidence="2 3">
    <name type="scientific">Kribbella aluminosa</name>
    <dbReference type="NCBI Taxonomy" id="416017"/>
    <lineage>
        <taxon>Bacteria</taxon>
        <taxon>Bacillati</taxon>
        <taxon>Actinomycetota</taxon>
        <taxon>Actinomycetes</taxon>
        <taxon>Propionibacteriales</taxon>
        <taxon>Kribbellaceae</taxon>
        <taxon>Kribbella</taxon>
    </lineage>
</organism>